<dbReference type="PANTHER" id="PTHR23166">
    <property type="entry name" value="FILAMIN/GPBP-INTERACTING PROTEIN"/>
    <property type="match status" value="1"/>
</dbReference>
<feature type="domain" description="Cortactin-binding protein-2 N-terminal" evidence="3">
    <location>
        <begin position="27"/>
        <end position="133"/>
    </location>
</feature>
<dbReference type="Pfam" id="PF09727">
    <property type="entry name" value="CortBP2"/>
    <property type="match status" value="1"/>
</dbReference>
<evidence type="ECO:0000256" key="1">
    <source>
        <dbReference type="ARBA" id="ARBA00023054"/>
    </source>
</evidence>
<gene>
    <name evidence="5" type="primary">LOC102802752</name>
</gene>
<dbReference type="InterPro" id="IPR050719">
    <property type="entry name" value="Cortactin-Actin_Reg"/>
</dbReference>
<keyword evidence="1 2" id="KW-0175">Coiled coil</keyword>
<evidence type="ECO:0000313" key="4">
    <source>
        <dbReference type="Proteomes" id="UP000694865"/>
    </source>
</evidence>
<dbReference type="GeneID" id="102802752"/>
<organism evidence="4 5">
    <name type="scientific">Saccoglossus kowalevskii</name>
    <name type="common">Acorn worm</name>
    <dbReference type="NCBI Taxonomy" id="10224"/>
    <lineage>
        <taxon>Eukaryota</taxon>
        <taxon>Metazoa</taxon>
        <taxon>Hemichordata</taxon>
        <taxon>Enteropneusta</taxon>
        <taxon>Harrimaniidae</taxon>
        <taxon>Saccoglossus</taxon>
    </lineage>
</organism>
<protein>
    <submittedName>
        <fullName evidence="5">Cortactin-binding protein 2-like</fullName>
    </submittedName>
</protein>
<sequence length="146" mass="16446">MAELGLANREMRKPKVQKSVISKIPQNLTKEDLLKLLSLLEGELQARDIVILNMKADKERLSQAKLKYGKFSFGNPFTALQRDTDEGAVAGTKNTNMPCSPMVHLEALMEQHQKAKDKMVKQLKELDESHAKVHIFGIVLIIICHV</sequence>
<evidence type="ECO:0000256" key="2">
    <source>
        <dbReference type="SAM" id="Coils"/>
    </source>
</evidence>
<name>A0ABM0MLF9_SACKO</name>
<feature type="coiled-coil region" evidence="2">
    <location>
        <begin position="102"/>
        <end position="129"/>
    </location>
</feature>
<dbReference type="Proteomes" id="UP000694865">
    <property type="component" value="Unplaced"/>
</dbReference>
<proteinExistence type="predicted"/>
<keyword evidence="4" id="KW-1185">Reference proteome</keyword>
<evidence type="ECO:0000313" key="5">
    <source>
        <dbReference type="RefSeq" id="XP_006820850.1"/>
    </source>
</evidence>
<dbReference type="PANTHER" id="PTHR23166:SF5">
    <property type="entry name" value="CTTNBP2 N-TERMINAL-LIKE PROTEIN"/>
    <property type="match status" value="1"/>
</dbReference>
<dbReference type="InterPro" id="IPR019131">
    <property type="entry name" value="Cortactin-binding_p2_N"/>
</dbReference>
<reference evidence="5" key="1">
    <citation type="submission" date="2025-08" db="UniProtKB">
        <authorList>
            <consortium name="RefSeq"/>
        </authorList>
    </citation>
    <scope>IDENTIFICATION</scope>
    <source>
        <tissue evidence="5">Testes</tissue>
    </source>
</reference>
<evidence type="ECO:0000259" key="3">
    <source>
        <dbReference type="Pfam" id="PF09727"/>
    </source>
</evidence>
<accession>A0ABM0MLF9</accession>
<dbReference type="RefSeq" id="XP_006820850.1">
    <property type="nucleotide sequence ID" value="XM_006820787.1"/>
</dbReference>